<sequence length="72" mass="8128">MKTQLEQAIQTLEELQSETEIRGKSLNNIVEPLLIFRDGKLQYVLEALYDVRNGLESKTTLAATGVENKTAY</sequence>
<dbReference type="Proteomes" id="UP001597340">
    <property type="component" value="Unassembled WGS sequence"/>
</dbReference>
<dbReference type="RefSeq" id="WP_229526487.1">
    <property type="nucleotide sequence ID" value="NZ_JAFFQR010000112.1"/>
</dbReference>
<evidence type="ECO:0000313" key="1">
    <source>
        <dbReference type="EMBL" id="MFD1463263.1"/>
    </source>
</evidence>
<reference evidence="2" key="1">
    <citation type="journal article" date="2019" name="Int. J. Syst. Evol. Microbiol.">
        <title>The Global Catalogue of Microorganisms (GCM) 10K type strain sequencing project: providing services to taxonomists for standard genome sequencing and annotation.</title>
        <authorList>
            <consortium name="The Broad Institute Genomics Platform"/>
            <consortium name="The Broad Institute Genome Sequencing Center for Infectious Disease"/>
            <person name="Wu L."/>
            <person name="Ma J."/>
        </authorList>
    </citation>
    <scope>NUCLEOTIDE SEQUENCE [LARGE SCALE GENOMIC DNA]</scope>
    <source>
        <strain evidence="2">CCM 9147</strain>
    </source>
</reference>
<evidence type="ECO:0000313" key="2">
    <source>
        <dbReference type="Proteomes" id="UP001597340"/>
    </source>
</evidence>
<gene>
    <name evidence="1" type="ORF">ACFQ5D_18110</name>
</gene>
<comment type="caution">
    <text evidence="1">The sequence shown here is derived from an EMBL/GenBank/DDBJ whole genome shotgun (WGS) entry which is preliminary data.</text>
</comment>
<protein>
    <submittedName>
        <fullName evidence="1">Uncharacterized protein</fullName>
    </submittedName>
</protein>
<organism evidence="1 2">
    <name type="scientific">Paenibacillus farraposensis</name>
    <dbReference type="NCBI Taxonomy" id="2807095"/>
    <lineage>
        <taxon>Bacteria</taxon>
        <taxon>Bacillati</taxon>
        <taxon>Bacillota</taxon>
        <taxon>Bacilli</taxon>
        <taxon>Bacillales</taxon>
        <taxon>Paenibacillaceae</taxon>
        <taxon>Paenibacillus</taxon>
    </lineage>
</organism>
<accession>A0ABW4DHP1</accession>
<keyword evidence="2" id="KW-1185">Reference proteome</keyword>
<dbReference type="EMBL" id="JBHTNZ010000029">
    <property type="protein sequence ID" value="MFD1463263.1"/>
    <property type="molecule type" value="Genomic_DNA"/>
</dbReference>
<proteinExistence type="predicted"/>
<name>A0ABW4DHP1_9BACL</name>